<feature type="transmembrane region" description="Helical" evidence="2">
    <location>
        <begin position="118"/>
        <end position="143"/>
    </location>
</feature>
<keyword evidence="2" id="KW-1133">Transmembrane helix</keyword>
<dbReference type="EMBL" id="ML994644">
    <property type="protein sequence ID" value="KAF2183060.1"/>
    <property type="molecule type" value="Genomic_DNA"/>
</dbReference>
<dbReference type="OrthoDB" id="3596006at2759"/>
<feature type="transmembrane region" description="Helical" evidence="2">
    <location>
        <begin position="34"/>
        <end position="59"/>
    </location>
</feature>
<reference evidence="3" key="1">
    <citation type="journal article" date="2020" name="Stud. Mycol.">
        <title>101 Dothideomycetes genomes: a test case for predicting lifestyles and emergence of pathogens.</title>
        <authorList>
            <person name="Haridas S."/>
            <person name="Albert R."/>
            <person name="Binder M."/>
            <person name="Bloem J."/>
            <person name="Labutti K."/>
            <person name="Salamov A."/>
            <person name="Andreopoulos B."/>
            <person name="Baker S."/>
            <person name="Barry K."/>
            <person name="Bills G."/>
            <person name="Bluhm B."/>
            <person name="Cannon C."/>
            <person name="Castanera R."/>
            <person name="Culley D."/>
            <person name="Daum C."/>
            <person name="Ezra D."/>
            <person name="Gonzalez J."/>
            <person name="Henrissat B."/>
            <person name="Kuo A."/>
            <person name="Liang C."/>
            <person name="Lipzen A."/>
            <person name="Lutzoni F."/>
            <person name="Magnuson J."/>
            <person name="Mondo S."/>
            <person name="Nolan M."/>
            <person name="Ohm R."/>
            <person name="Pangilinan J."/>
            <person name="Park H.-J."/>
            <person name="Ramirez L."/>
            <person name="Alfaro M."/>
            <person name="Sun H."/>
            <person name="Tritt A."/>
            <person name="Yoshinaga Y."/>
            <person name="Zwiers L.-H."/>
            <person name="Turgeon B."/>
            <person name="Goodwin S."/>
            <person name="Spatafora J."/>
            <person name="Crous P."/>
            <person name="Grigoriev I."/>
        </authorList>
    </citation>
    <scope>NUCLEOTIDE SEQUENCE</scope>
    <source>
        <strain evidence="3">CBS 207.26</strain>
    </source>
</reference>
<feature type="region of interest" description="Disordered" evidence="1">
    <location>
        <begin position="220"/>
        <end position="253"/>
    </location>
</feature>
<feature type="transmembrane region" description="Helical" evidence="2">
    <location>
        <begin position="177"/>
        <end position="199"/>
    </location>
</feature>
<feature type="transmembrane region" description="Helical" evidence="2">
    <location>
        <begin position="79"/>
        <end position="106"/>
    </location>
</feature>
<evidence type="ECO:0000256" key="1">
    <source>
        <dbReference type="SAM" id="MobiDB-lite"/>
    </source>
</evidence>
<organism evidence="3 4">
    <name type="scientific">Zopfia rhizophila CBS 207.26</name>
    <dbReference type="NCBI Taxonomy" id="1314779"/>
    <lineage>
        <taxon>Eukaryota</taxon>
        <taxon>Fungi</taxon>
        <taxon>Dikarya</taxon>
        <taxon>Ascomycota</taxon>
        <taxon>Pezizomycotina</taxon>
        <taxon>Dothideomycetes</taxon>
        <taxon>Dothideomycetes incertae sedis</taxon>
        <taxon>Zopfiaceae</taxon>
        <taxon>Zopfia</taxon>
    </lineage>
</organism>
<dbReference type="Proteomes" id="UP000800200">
    <property type="component" value="Unassembled WGS sequence"/>
</dbReference>
<accession>A0A6A6DYL2</accession>
<protein>
    <submittedName>
        <fullName evidence="3">Uncharacterized protein</fullName>
    </submittedName>
</protein>
<proteinExistence type="predicted"/>
<evidence type="ECO:0000313" key="3">
    <source>
        <dbReference type="EMBL" id="KAF2183060.1"/>
    </source>
</evidence>
<keyword evidence="2" id="KW-0472">Membrane</keyword>
<gene>
    <name evidence="3" type="ORF">K469DRAFT_728151</name>
</gene>
<evidence type="ECO:0000313" key="4">
    <source>
        <dbReference type="Proteomes" id="UP000800200"/>
    </source>
</evidence>
<keyword evidence="2" id="KW-0812">Transmembrane</keyword>
<evidence type="ECO:0000256" key="2">
    <source>
        <dbReference type="SAM" id="Phobius"/>
    </source>
</evidence>
<name>A0A6A6DYL2_9PEZI</name>
<sequence>MAVIWGLDLKDMQWGKFKSSYMWNNEYHLRRTKFIVYQCAMIFCVVSESLGTAALSDYVDQQEFVGKRSPGATVHSNDFIGIASYNIFVGIYVATIFGSAFFFDLFWPERHESTSVKIAWRICSVLAILFTLSSALSFTVILATHSAYVTGTDSTNTTGLLKLYGGSPLEYRRNGRAIASVVFLWPGFVSTIASTFLLWHSLSHIDQFGPKATHARIRDGATENPDAMIKKESGGPVTDETDAPITDHGVTNGGVVVPEGMHVRT</sequence>
<keyword evidence="4" id="KW-1185">Reference proteome</keyword>
<dbReference type="AlphaFoldDB" id="A0A6A6DYL2"/>